<dbReference type="Proteomes" id="UP000694005">
    <property type="component" value="Chromosome A07"/>
</dbReference>
<evidence type="ECO:0000313" key="4">
    <source>
        <dbReference type="EMBL" id="VDC99380.1"/>
    </source>
</evidence>
<proteinExistence type="predicted"/>
<keyword evidence="1" id="KW-0732">Signal</keyword>
<protein>
    <recommendedName>
        <fullName evidence="7">Knottin scorpion toxin-like domain-containing protein</fullName>
    </recommendedName>
</protein>
<evidence type="ECO:0000313" key="6">
    <source>
        <dbReference type="Proteomes" id="UP000694005"/>
    </source>
</evidence>
<dbReference type="Proteomes" id="UP000264353">
    <property type="component" value="Chromosome A7"/>
</dbReference>
<dbReference type="EMBL" id="CM010634">
    <property type="protein sequence ID" value="RID54402.1"/>
    <property type="molecule type" value="Genomic_DNA"/>
</dbReference>
<organism evidence="3 5">
    <name type="scientific">Brassica campestris</name>
    <name type="common">Field mustard</name>
    <dbReference type="NCBI Taxonomy" id="3711"/>
    <lineage>
        <taxon>Eukaryota</taxon>
        <taxon>Viridiplantae</taxon>
        <taxon>Streptophyta</taxon>
        <taxon>Embryophyta</taxon>
        <taxon>Tracheophyta</taxon>
        <taxon>Spermatophyta</taxon>
        <taxon>Magnoliopsida</taxon>
        <taxon>eudicotyledons</taxon>
        <taxon>Gunneridae</taxon>
        <taxon>Pentapetalae</taxon>
        <taxon>rosids</taxon>
        <taxon>malvids</taxon>
        <taxon>Brassicales</taxon>
        <taxon>Brassicaceae</taxon>
        <taxon>Brassiceae</taxon>
        <taxon>Brassica</taxon>
    </lineage>
</organism>
<reference evidence="3 5" key="1">
    <citation type="submission" date="2018-06" db="EMBL/GenBank/DDBJ databases">
        <title>WGS assembly of Brassica rapa FPsc.</title>
        <authorList>
            <person name="Bowman J."/>
            <person name="Kohchi T."/>
            <person name="Yamato K."/>
            <person name="Jenkins J."/>
            <person name="Shu S."/>
            <person name="Ishizaki K."/>
            <person name="Yamaoka S."/>
            <person name="Nishihama R."/>
            <person name="Nakamura Y."/>
            <person name="Berger F."/>
            <person name="Adam C."/>
            <person name="Aki S."/>
            <person name="Althoff F."/>
            <person name="Araki T."/>
            <person name="Arteaga-Vazquez M."/>
            <person name="Balasubrmanian S."/>
            <person name="Bauer D."/>
            <person name="Boehm C."/>
            <person name="Briginshaw L."/>
            <person name="Caballero-Perez J."/>
            <person name="Catarino B."/>
            <person name="Chen F."/>
            <person name="Chiyoda S."/>
            <person name="Chovatia M."/>
            <person name="Davies K."/>
            <person name="Delmans M."/>
            <person name="Demura T."/>
            <person name="Dierschke T."/>
            <person name="Dolan L."/>
            <person name="Dorantes-Acosta A."/>
            <person name="Eklund D."/>
            <person name="Florent S."/>
            <person name="Flores-Sandoval E."/>
            <person name="Fujiyama A."/>
            <person name="Fukuzawa H."/>
            <person name="Galik B."/>
            <person name="Grimanelli D."/>
            <person name="Grimwood J."/>
            <person name="Grossniklaus U."/>
            <person name="Hamada T."/>
            <person name="Haseloff J."/>
            <person name="Hetherington A."/>
            <person name="Higo A."/>
            <person name="Hirakawa Y."/>
            <person name="Hundley H."/>
            <person name="Ikeda Y."/>
            <person name="Inoue K."/>
            <person name="Inoue S."/>
            <person name="Ishida S."/>
            <person name="Jia Q."/>
            <person name="Kakita M."/>
            <person name="Kanazawa T."/>
            <person name="Kawai Y."/>
            <person name="Kawashima T."/>
            <person name="Kennedy M."/>
            <person name="Kinose K."/>
            <person name="Kinoshita T."/>
            <person name="Kohara Y."/>
            <person name="Koide E."/>
            <person name="Komatsu K."/>
            <person name="Kopischke S."/>
            <person name="Kubo M."/>
            <person name="Kyozuka J."/>
            <person name="Lagercrantz U."/>
            <person name="Lin S."/>
            <person name="Lindquist E."/>
            <person name="Lipzen A."/>
            <person name="Lu C."/>
            <person name="Luna E."/>
            <person name="Martienssen R."/>
            <person name="Minamino N."/>
            <person name="Mizutani M."/>
            <person name="Mizutani M."/>
            <person name="Mochizuki N."/>
            <person name="Monte I."/>
            <person name="Mosher R."/>
            <person name="Nagasaki H."/>
            <person name="Nakagami H."/>
            <person name="Naramoto S."/>
            <person name="Nishitani K."/>
            <person name="Ohtani M."/>
            <person name="Okamoto T."/>
            <person name="Okumura M."/>
            <person name="Phillips J."/>
            <person name="Pollak B."/>
            <person name="Reinders A."/>
            <person name="Roevekamp M."/>
            <person name="Sano R."/>
            <person name="Sawa S."/>
            <person name="Schmid M."/>
            <person name="Shirakawa M."/>
            <person name="Solano R."/>
            <person name="Spunde A."/>
            <person name="Suetsugu N."/>
            <person name="Sugano S."/>
            <person name="Sugiyama A."/>
            <person name="Sun R."/>
            <person name="Suzuki Y."/>
            <person name="Takenaka M."/>
            <person name="Takezawa D."/>
            <person name="Tomogane H."/>
            <person name="Tsuzuki M."/>
            <person name="Ueda T."/>
            <person name="Umeda M."/>
            <person name="Ward J."/>
            <person name="Watanabe Y."/>
            <person name="Yazaki K."/>
            <person name="Yokoyama R."/>
            <person name="Yoshitake Y."/>
            <person name="Yotsui I."/>
            <person name="Zachgo S."/>
            <person name="Schmutz J."/>
        </authorList>
    </citation>
    <scope>NUCLEOTIDE SEQUENCE [LARGE SCALE GENOMIC DNA]</scope>
    <source>
        <strain evidence="5">cv. B-3</strain>
    </source>
</reference>
<dbReference type="Gramene" id="A07p25170.2_BraZ1">
    <property type="protein sequence ID" value="A07p25170.2_BraZ1.CDS"/>
    <property type="gene ID" value="A07g25170.2_BraZ1"/>
</dbReference>
<evidence type="ECO:0000313" key="5">
    <source>
        <dbReference type="Proteomes" id="UP000264353"/>
    </source>
</evidence>
<dbReference type="PANTHER" id="PTHR36312">
    <property type="entry name" value="THIONIN-LIKE PROTEIN 1"/>
    <property type="match status" value="1"/>
</dbReference>
<sequence length="118" mass="13364">MENTKMFVLVAMMLMIGNHLTVSVYADNPITRALCYFKCNELCLIDPRYLLNSEKCAKKCVKECHLPPGYVIQDTINQIDYFCQVGCVNHRCALTENQNMEKAAGCVNSCSEICNKKN</sequence>
<feature type="signal peptide" evidence="1">
    <location>
        <begin position="1"/>
        <end position="26"/>
    </location>
</feature>
<name>A0A397YLW6_BRACM</name>
<gene>
    <name evidence="4" type="ORF">BRAA07T29995Z</name>
    <name evidence="2" type="ORF">BRAPAZ1V2_A07P25170.2</name>
    <name evidence="3" type="ORF">BRARA_G01729</name>
</gene>
<dbReference type="EMBL" id="LR031574">
    <property type="protein sequence ID" value="VDC99380.1"/>
    <property type="molecule type" value="Genomic_DNA"/>
</dbReference>
<dbReference type="EMBL" id="LS974623">
    <property type="protein sequence ID" value="CAG7902873.1"/>
    <property type="molecule type" value="Genomic_DNA"/>
</dbReference>
<accession>A0A397YLW6</accession>
<dbReference type="AlphaFoldDB" id="A0A397YLW6"/>
<reference evidence="2 6" key="2">
    <citation type="submission" date="2021-07" db="EMBL/GenBank/DDBJ databases">
        <authorList>
            <consortium name="Genoscope - CEA"/>
            <person name="William W."/>
        </authorList>
    </citation>
    <scope>NUCLEOTIDE SEQUENCE [LARGE SCALE GENOMIC DNA]</scope>
</reference>
<evidence type="ECO:0008006" key="7">
    <source>
        <dbReference type="Google" id="ProtNLM"/>
    </source>
</evidence>
<dbReference type="PANTHER" id="PTHR36312:SF10">
    <property type="entry name" value="KNOTTIN SCORPION TOXIN-LIKE DOMAIN-CONTAINING PROTEIN"/>
    <property type="match status" value="1"/>
</dbReference>
<evidence type="ECO:0000313" key="2">
    <source>
        <dbReference type="EMBL" id="CAG7902873.1"/>
    </source>
</evidence>
<evidence type="ECO:0000313" key="3">
    <source>
        <dbReference type="EMBL" id="RID54402.1"/>
    </source>
</evidence>
<dbReference type="InterPro" id="IPR038975">
    <property type="entry name" value="THNL"/>
</dbReference>
<feature type="chain" id="PRO_5039799151" description="Knottin scorpion toxin-like domain-containing protein" evidence="1">
    <location>
        <begin position="27"/>
        <end position="118"/>
    </location>
</feature>
<evidence type="ECO:0000256" key="1">
    <source>
        <dbReference type="SAM" id="SignalP"/>
    </source>
</evidence>